<protein>
    <submittedName>
        <fullName evidence="7">Glycosyl transferase family 2</fullName>
    </submittedName>
</protein>
<evidence type="ECO:0000259" key="6">
    <source>
        <dbReference type="Pfam" id="PF00535"/>
    </source>
</evidence>
<comment type="cofactor">
    <cofactor evidence="1">
        <name>Mg(2+)</name>
        <dbReference type="ChEBI" id="CHEBI:18420"/>
    </cofactor>
</comment>
<dbReference type="SUPFAM" id="SSF53448">
    <property type="entry name" value="Nucleotide-diphospho-sugar transferases"/>
    <property type="match status" value="1"/>
</dbReference>
<dbReference type="RefSeq" id="WP_093634784.1">
    <property type="nucleotide sequence ID" value="NZ_FPBH01000007.1"/>
</dbReference>
<dbReference type="Gene3D" id="3.90.550.10">
    <property type="entry name" value="Spore Coat Polysaccharide Biosynthesis Protein SpsA, Chain A"/>
    <property type="match status" value="1"/>
</dbReference>
<feature type="domain" description="Glycosyltransferase 2-like" evidence="6">
    <location>
        <begin position="14"/>
        <end position="97"/>
    </location>
</feature>
<reference evidence="7 8" key="1">
    <citation type="submission" date="2016-10" db="EMBL/GenBank/DDBJ databases">
        <authorList>
            <person name="de Groot N.N."/>
        </authorList>
    </citation>
    <scope>NUCLEOTIDE SEQUENCE [LARGE SCALE GENOMIC DNA]</scope>
    <source>
        <strain evidence="7 8">LMG 27731</strain>
    </source>
</reference>
<dbReference type="Proteomes" id="UP000198844">
    <property type="component" value="Unassembled WGS sequence"/>
</dbReference>
<evidence type="ECO:0000256" key="2">
    <source>
        <dbReference type="ARBA" id="ARBA00006739"/>
    </source>
</evidence>
<dbReference type="GO" id="GO:0016757">
    <property type="term" value="F:glycosyltransferase activity"/>
    <property type="evidence" value="ECO:0007669"/>
    <property type="project" value="UniProtKB-KW"/>
</dbReference>
<comment type="similarity">
    <text evidence="2">Belongs to the glycosyltransferase 2 family.</text>
</comment>
<dbReference type="Pfam" id="PF00535">
    <property type="entry name" value="Glycos_transf_2"/>
    <property type="match status" value="1"/>
</dbReference>
<dbReference type="PANTHER" id="PTHR48090">
    <property type="entry name" value="UNDECAPRENYL-PHOSPHATE 4-DEOXY-4-FORMAMIDO-L-ARABINOSE TRANSFERASE-RELATED"/>
    <property type="match status" value="1"/>
</dbReference>
<dbReference type="AlphaFoldDB" id="A0A1I7CQ45"/>
<evidence type="ECO:0000256" key="1">
    <source>
        <dbReference type="ARBA" id="ARBA00001946"/>
    </source>
</evidence>
<evidence type="ECO:0000256" key="4">
    <source>
        <dbReference type="ARBA" id="ARBA00022679"/>
    </source>
</evidence>
<evidence type="ECO:0000256" key="5">
    <source>
        <dbReference type="ARBA" id="ARBA00022842"/>
    </source>
</evidence>
<sequence length="256" mass="28066">MTARAPLRPPPRISCVICAYNEAPRIGTVLAVACAHPLLGEVIVVDDGSTDGTADVVERFASARLIRCAENRGKSAAMAAGIAAARGELLMLLDADLKGLTAESISALALPVLQGRAQVSMSLRQNSLLAFRAIGLDFVSGERVVKKALLSEVLQEVHGLPRFGVEVFMNRRIIARRLPIAVTHWPHVTQARKTEKLGYWRGMRAEWRMIADLLKAVYPLALISQTFQMLRLRSEQDSRASFAARMRKVPDTDSAR</sequence>
<dbReference type="EMBL" id="FPBH01000007">
    <property type="protein sequence ID" value="SFU01449.1"/>
    <property type="molecule type" value="Genomic_DNA"/>
</dbReference>
<name>A0A1I7CQ45_9BURK</name>
<accession>A0A1I7CQ45</accession>
<dbReference type="PANTHER" id="PTHR48090:SF10">
    <property type="entry name" value="GLUCOSYL-3-PHOSPHOGLYCERATE SYNTHASE"/>
    <property type="match status" value="1"/>
</dbReference>
<dbReference type="InterPro" id="IPR029044">
    <property type="entry name" value="Nucleotide-diphossugar_trans"/>
</dbReference>
<evidence type="ECO:0000313" key="7">
    <source>
        <dbReference type="EMBL" id="SFU01449.1"/>
    </source>
</evidence>
<keyword evidence="3" id="KW-0328">Glycosyltransferase</keyword>
<keyword evidence="5" id="KW-0460">Magnesium</keyword>
<evidence type="ECO:0000313" key="8">
    <source>
        <dbReference type="Proteomes" id="UP000198844"/>
    </source>
</evidence>
<proteinExistence type="inferred from homology"/>
<organism evidence="7 8">
    <name type="scientific">Paraburkholderia aspalathi</name>
    <dbReference type="NCBI Taxonomy" id="1324617"/>
    <lineage>
        <taxon>Bacteria</taxon>
        <taxon>Pseudomonadati</taxon>
        <taxon>Pseudomonadota</taxon>
        <taxon>Betaproteobacteria</taxon>
        <taxon>Burkholderiales</taxon>
        <taxon>Burkholderiaceae</taxon>
        <taxon>Paraburkholderia</taxon>
    </lineage>
</organism>
<keyword evidence="4 7" id="KW-0808">Transferase</keyword>
<dbReference type="OrthoDB" id="9766299at2"/>
<gene>
    <name evidence="7" type="ORF">SAMN05192563_1007119</name>
</gene>
<dbReference type="InterPro" id="IPR050256">
    <property type="entry name" value="Glycosyltransferase_2"/>
</dbReference>
<evidence type="ECO:0000256" key="3">
    <source>
        <dbReference type="ARBA" id="ARBA00022676"/>
    </source>
</evidence>
<dbReference type="InterPro" id="IPR001173">
    <property type="entry name" value="Glyco_trans_2-like"/>
</dbReference>